<dbReference type="InterPro" id="IPR058240">
    <property type="entry name" value="rSAM_sf"/>
</dbReference>
<dbReference type="InterPro" id="IPR007197">
    <property type="entry name" value="rSAM"/>
</dbReference>
<dbReference type="GO" id="GO:0051539">
    <property type="term" value="F:4 iron, 4 sulfur cluster binding"/>
    <property type="evidence" value="ECO:0007669"/>
    <property type="project" value="TreeGrafter"/>
</dbReference>
<dbReference type="EMBL" id="AGWP01000004">
    <property type="protein sequence ID" value="EJZ87478.1"/>
    <property type="molecule type" value="Genomic_DNA"/>
</dbReference>
<dbReference type="PANTHER" id="PTHR13932">
    <property type="entry name" value="COPROPORPHYRINIGEN III OXIDASE"/>
    <property type="match status" value="1"/>
</dbReference>
<dbReference type="AlphaFoldDB" id="K0YVB1"/>
<dbReference type="PANTHER" id="PTHR13932:SF5">
    <property type="entry name" value="RADICAL S-ADENOSYL METHIONINE DOMAIN-CONTAINING PROTEIN 1, MITOCHONDRIAL"/>
    <property type="match status" value="1"/>
</dbReference>
<dbReference type="SUPFAM" id="SSF102114">
    <property type="entry name" value="Radical SAM enzymes"/>
    <property type="match status" value="1"/>
</dbReference>
<dbReference type="PROSITE" id="PS51918">
    <property type="entry name" value="RADICAL_SAM"/>
    <property type="match status" value="1"/>
</dbReference>
<accession>K0YVB1</accession>
<dbReference type="SMART" id="SM00729">
    <property type="entry name" value="Elp3"/>
    <property type="match status" value="1"/>
</dbReference>
<proteinExistence type="predicted"/>
<dbReference type="InterPro" id="IPR034505">
    <property type="entry name" value="Coproporphyrinogen-III_oxidase"/>
</dbReference>
<gene>
    <name evidence="3" type="ORF">HMPREF9240_00827</name>
</gene>
<evidence type="ECO:0000259" key="2">
    <source>
        <dbReference type="PROSITE" id="PS51918"/>
    </source>
</evidence>
<dbReference type="GO" id="GO:0006779">
    <property type="term" value="P:porphyrin-containing compound biosynthetic process"/>
    <property type="evidence" value="ECO:0007669"/>
    <property type="project" value="TreeGrafter"/>
</dbReference>
<dbReference type="Pfam" id="PF04055">
    <property type="entry name" value="Radical_SAM"/>
    <property type="match status" value="1"/>
</dbReference>
<dbReference type="GO" id="GO:0003824">
    <property type="term" value="F:catalytic activity"/>
    <property type="evidence" value="ECO:0007669"/>
    <property type="project" value="InterPro"/>
</dbReference>
<dbReference type="Proteomes" id="UP000006075">
    <property type="component" value="Unassembled WGS sequence"/>
</dbReference>
<comment type="caution">
    <text evidence="3">The sequence shown here is derived from an EMBL/GenBank/DDBJ whole genome shotgun (WGS) entry which is preliminary data.</text>
</comment>
<evidence type="ECO:0000313" key="4">
    <source>
        <dbReference type="Proteomes" id="UP000006075"/>
    </source>
</evidence>
<evidence type="ECO:0000313" key="3">
    <source>
        <dbReference type="EMBL" id="EJZ87478.1"/>
    </source>
</evidence>
<dbReference type="Gene3D" id="3.30.750.200">
    <property type="match status" value="1"/>
</dbReference>
<reference evidence="3 4" key="1">
    <citation type="submission" date="2012-07" db="EMBL/GenBank/DDBJ databases">
        <title>The Genome Sequence of Actinomyces neuii subsp. anitratus BVS029A5.</title>
        <authorList>
            <consortium name="The Broad Institute Genome Sequencing Platform"/>
            <person name="Earl A."/>
            <person name="Ward D."/>
            <person name="Feldgarden M."/>
            <person name="Gevers D."/>
            <person name="Saerens B."/>
            <person name="Vaneechoutte M."/>
            <person name="Walker B."/>
            <person name="Young S.K."/>
            <person name="Zeng Q."/>
            <person name="Gargeya S."/>
            <person name="Fitzgerald M."/>
            <person name="Haas B."/>
            <person name="Abouelleil A."/>
            <person name="Alvarado L."/>
            <person name="Arachchi H.M."/>
            <person name="Berlin A."/>
            <person name="Chapman S.B."/>
            <person name="Goldberg J."/>
            <person name="Griggs A."/>
            <person name="Gujja S."/>
            <person name="Hansen M."/>
            <person name="Howarth C."/>
            <person name="Imamovic A."/>
            <person name="Larimer J."/>
            <person name="McCowen C."/>
            <person name="Montmayeur A."/>
            <person name="Murphy C."/>
            <person name="Neiman D."/>
            <person name="Pearson M."/>
            <person name="Priest M."/>
            <person name="Roberts A."/>
            <person name="Saif S."/>
            <person name="Shea T."/>
            <person name="Sisk P."/>
            <person name="Sykes S."/>
            <person name="Wortman J."/>
            <person name="Nusbaum C."/>
            <person name="Birren B."/>
        </authorList>
    </citation>
    <scope>NUCLEOTIDE SEQUENCE [LARGE SCALE GENOMIC DNA]</scope>
    <source>
        <strain evidence="3 4">BVS029A5</strain>
    </source>
</reference>
<dbReference type="InterPro" id="IPR006638">
    <property type="entry name" value="Elp3/MiaA/NifB-like_rSAM"/>
</dbReference>
<sequence>MLPAAALASILSELDSAFPLASKAEVTTEANPETVSRDDLFQLAKAGFTRVSFGMQSAVPRVLATLDRTHRPERVPQVVQWAKEANFAVSLDLIYGAPGESIEDWNASLDAVIGMDVDHVSCYALVIEGGTKMANDLRHGKIAPVDQDVQAEKYRLADARLSDAGFRWYEISNWARPKEGEEHKVSTELENACKHNLAYWRNWDWWGFGPGAHSHLADRRFWNVKHPLAYANALRQGRSTVLGEERLDATTKELERIMLGVRISEGLPKADVSAAGLSRCRELGWVDEYALKQGRVVATLQGRLMADSMTLTLLGS</sequence>
<organism evidence="3 4">
    <name type="scientific">Winkia neuii BV029A5</name>
    <dbReference type="NCBI Taxonomy" id="888439"/>
    <lineage>
        <taxon>Bacteria</taxon>
        <taxon>Bacillati</taxon>
        <taxon>Actinomycetota</taxon>
        <taxon>Actinomycetes</taxon>
        <taxon>Actinomycetales</taxon>
        <taxon>Actinomycetaceae</taxon>
        <taxon>Winkia</taxon>
    </lineage>
</organism>
<evidence type="ECO:0000256" key="1">
    <source>
        <dbReference type="ARBA" id="ARBA00017228"/>
    </source>
</evidence>
<dbReference type="PATRIC" id="fig|888439.3.peg.833"/>
<feature type="domain" description="Radical SAM core" evidence="2">
    <location>
        <begin position="1"/>
        <end position="167"/>
    </location>
</feature>
<name>K0YVB1_9ACTO</name>
<dbReference type="GO" id="GO:0005737">
    <property type="term" value="C:cytoplasm"/>
    <property type="evidence" value="ECO:0007669"/>
    <property type="project" value="TreeGrafter"/>
</dbReference>
<dbReference type="eggNOG" id="COG0635">
    <property type="taxonomic scope" value="Bacteria"/>
</dbReference>
<dbReference type="HOGENOM" id="CLU_027579_1_0_11"/>
<keyword evidence="4" id="KW-1185">Reference proteome</keyword>
<protein>
    <recommendedName>
        <fullName evidence="1">Heme chaperone HemW</fullName>
    </recommendedName>
</protein>